<dbReference type="PATRIC" id="fig|1310697.3.peg.3463"/>
<evidence type="ECO:0000313" key="3">
    <source>
        <dbReference type="Proteomes" id="UP000027327"/>
    </source>
</evidence>
<organism evidence="1 3">
    <name type="scientific">Acinetobacter baumannii 21072</name>
    <dbReference type="NCBI Taxonomy" id="1310697"/>
    <lineage>
        <taxon>Bacteria</taxon>
        <taxon>Pseudomonadati</taxon>
        <taxon>Pseudomonadota</taxon>
        <taxon>Gammaproteobacteria</taxon>
        <taxon>Moraxellales</taxon>
        <taxon>Moraxellaceae</taxon>
        <taxon>Acinetobacter</taxon>
        <taxon>Acinetobacter calcoaceticus/baumannii complex</taxon>
    </lineage>
</organism>
<name>A0A062HL35_ACIBA</name>
<dbReference type="Proteomes" id="UP000027327">
    <property type="component" value="Unassembled WGS sequence"/>
</dbReference>
<sequence>MAKVELIAQVDREKPLAMNKWHSTKAKVLDAVNKLLGKLKN</sequence>
<protein>
    <submittedName>
        <fullName evidence="1">Uncharacterized protein</fullName>
    </submittedName>
</protein>
<evidence type="ECO:0000313" key="2">
    <source>
        <dbReference type="EMBL" id="KCY14405.1"/>
    </source>
</evidence>
<dbReference type="EMBL" id="JMOD01000200">
    <property type="protein sequence ID" value="KCY08190.1"/>
    <property type="molecule type" value="Genomic_DNA"/>
</dbReference>
<comment type="caution">
    <text evidence="1">The sequence shown here is derived from an EMBL/GenBank/DDBJ whole genome shotgun (WGS) entry which is preliminary data.</text>
</comment>
<proteinExistence type="predicted"/>
<dbReference type="EMBL" id="JMOD01000102">
    <property type="protein sequence ID" value="KCY14405.1"/>
    <property type="molecule type" value="Genomic_DNA"/>
</dbReference>
<reference evidence="1 3" key="1">
    <citation type="submission" date="2014-04" db="EMBL/GenBank/DDBJ databases">
        <title>Comparative genomics and transcriptomics to identify genetic mechanisms underlying the emergence of carbapenem resistant Acinetobacter baumannii (CRAb).</title>
        <authorList>
            <person name="Harris A.D."/>
            <person name="Johnson K.J."/>
            <person name="George J."/>
            <person name="Nadendla S."/>
            <person name="Daugherty S.C."/>
            <person name="Parankush S."/>
            <person name="Sadzewicz L."/>
            <person name="Tallon L."/>
            <person name="Sengamalay N."/>
            <person name="Hazen T.H."/>
            <person name="Rasko D.A."/>
        </authorList>
    </citation>
    <scope>NUCLEOTIDE SEQUENCE [LARGE SCALE GENOMIC DNA]</scope>
    <source>
        <strain evidence="1 3">21072</strain>
    </source>
</reference>
<gene>
    <name evidence="2" type="ORF">J596_3646</name>
    <name evidence="1" type="ORF">J596_4188</name>
</gene>
<accession>A0A062HL35</accession>
<evidence type="ECO:0000313" key="1">
    <source>
        <dbReference type="EMBL" id="KCY08190.1"/>
    </source>
</evidence>
<dbReference type="AlphaFoldDB" id="A0A062HL35"/>
<dbReference type="RefSeq" id="WP_258583367.1">
    <property type="nucleotide sequence ID" value="NZ_JMOD01000102.1"/>
</dbReference>